<dbReference type="SUPFAM" id="SSF49299">
    <property type="entry name" value="PKD domain"/>
    <property type="match status" value="2"/>
</dbReference>
<dbReference type="InterPro" id="IPR036844">
    <property type="entry name" value="Hint_dom_sf"/>
</dbReference>
<evidence type="ECO:0000313" key="2">
    <source>
        <dbReference type="Proteomes" id="UP000307507"/>
    </source>
</evidence>
<dbReference type="Gene3D" id="2.170.16.10">
    <property type="entry name" value="Hedgehog/Intein (Hint) domain"/>
    <property type="match status" value="1"/>
</dbReference>
<gene>
    <name evidence="1" type="ORF">E6C50_17215</name>
</gene>
<dbReference type="SUPFAM" id="SSF51294">
    <property type="entry name" value="Hedgehog/intein (Hint) domain"/>
    <property type="match status" value="1"/>
</dbReference>
<dbReference type="RefSeq" id="WP_136404491.1">
    <property type="nucleotide sequence ID" value="NZ_SSNZ01000013.1"/>
</dbReference>
<name>A0A4S3ZP96_9FLAO</name>
<sequence>MNYNYQLNKIATQYRKFSKGQRVEDLQFNEFLDFFEDQDRLSRVMLEGVGIVCGLEPQPIYENGLLTKMMLSQGVAITTDGDLLTLNKKSKTQDLSGDTYMSELKDMTISHKEFTHWRVYDNSKAVYPPFYNDETEDLEVELWELATAEEATKNFRPLATLGNFDDKYLLLYLESYEKEVKPCRGVDCDNHGIQQIRNLKVLVTTKDSIDRILAKDKVFPERVISGDVTTAKKLKRVILTPELRTPELLKQAYKNSTTESDYSWMFTNIDFISGKMNIPLVDRSNFVNTLNQLANQNNNFQYAYDVLKDLAETYAEIVRLLPSSFTKALPDVGSFPNHVILGKFIPTDGYDYTRHQFYNSPVLDSEKKTLRVRVLIERFNVLTLSFRNPTNNGAEITITPSQNKSSLGDRAIPFYYTISDELLRLWNFDKTTNRAFDTNLHYDKTNLSTALNVQMPLDYNTDKMPYYLIEGHQGGDYREVVDVIQTIKNTKQLGFEVMSVSLAQLQDNKDFYKADFVDFVGKNPGLEHRGGAFSGSTFVLVYKSEEEPQVIADFVLPYICCTPKTPISLSLPSATVCKNGKPMVFTVTPSNGEVKAVAGNGLLGGVRKINGQYIFDPSQVETALQNQEISFTVNGKATNCKVKLLPVPAVTISAVKFDYPEGDSTRTVVTFNVSNTNGVEYDYQWDFLGNGSYVALKPDAAGNVKNIFFNVARRNPITVLVSTANGCSQVVTLPDWYVPQQPQTGTPPTVSLTPSHTNLYVPGGNYVKIYREVTAGTGLITDASYIWSCDDPNVIISGGASNPVGVTLPSAGVFTVKLTIRDSDGLEGSASIELNVKTQVTITSLNVSPLEPTTNDIIALNAVTSNPSNIQGLQYEWYFNGESLVTSTSNGHTFTGLNPGEYTVGVRLIASDGEYHSSELHTVPLIVRQASTPTGNGTSFIAGTKISMITGPSKNIEEIQVGDTLKSYTGAVKVIAKVDYMANVRLYRLNDEVPFMTGPHPVRTESGWKSYQPEETKLHLPTLPIGELALGDILLREFEKREPLQNNEFITGNYRVYNLQVSGANDYFANGYSVYSEIPQPT</sequence>
<keyword evidence="2" id="KW-1185">Reference proteome</keyword>
<organism evidence="1 2">
    <name type="scientific">Flavobacterium supellecticarium</name>
    <dbReference type="NCBI Taxonomy" id="2565924"/>
    <lineage>
        <taxon>Bacteria</taxon>
        <taxon>Pseudomonadati</taxon>
        <taxon>Bacteroidota</taxon>
        <taxon>Flavobacteriia</taxon>
        <taxon>Flavobacteriales</taxon>
        <taxon>Flavobacteriaceae</taxon>
        <taxon>Flavobacterium</taxon>
    </lineage>
</organism>
<dbReference type="CDD" id="cd00146">
    <property type="entry name" value="PKD"/>
    <property type="match status" value="2"/>
</dbReference>
<evidence type="ECO:0008006" key="3">
    <source>
        <dbReference type="Google" id="ProtNLM"/>
    </source>
</evidence>
<dbReference type="InterPro" id="IPR035986">
    <property type="entry name" value="PKD_dom_sf"/>
</dbReference>
<reference evidence="1 2" key="1">
    <citation type="submission" date="2019-04" db="EMBL/GenBank/DDBJ databases">
        <title>Flavobacterium sp. nov. isolated from construction timber.</title>
        <authorList>
            <person name="Lin S.-Y."/>
            <person name="Chang C.-T."/>
            <person name="Young C.-C."/>
        </authorList>
    </citation>
    <scope>NUCLEOTIDE SEQUENCE [LARGE SCALE GENOMIC DNA]</scope>
    <source>
        <strain evidence="1 2">CC-CTC003</strain>
    </source>
</reference>
<proteinExistence type="predicted"/>
<accession>A0A4S3ZP96</accession>
<evidence type="ECO:0000313" key="1">
    <source>
        <dbReference type="EMBL" id="THF47305.1"/>
    </source>
</evidence>
<dbReference type="Proteomes" id="UP000307507">
    <property type="component" value="Unassembled WGS sequence"/>
</dbReference>
<dbReference type="EMBL" id="SSNZ01000013">
    <property type="protein sequence ID" value="THF47305.1"/>
    <property type="molecule type" value="Genomic_DNA"/>
</dbReference>
<dbReference type="InterPro" id="IPR013783">
    <property type="entry name" value="Ig-like_fold"/>
</dbReference>
<dbReference type="AlphaFoldDB" id="A0A4S3ZP96"/>
<dbReference type="OrthoDB" id="596204at2"/>
<protein>
    <recommendedName>
        <fullName evidence="3">PKD domain-containing protein</fullName>
    </recommendedName>
</protein>
<dbReference type="Gene3D" id="2.60.40.10">
    <property type="entry name" value="Immunoglobulins"/>
    <property type="match status" value="2"/>
</dbReference>
<comment type="caution">
    <text evidence="1">The sequence shown here is derived from an EMBL/GenBank/DDBJ whole genome shotgun (WGS) entry which is preliminary data.</text>
</comment>